<protein>
    <submittedName>
        <fullName evidence="2">M48 family metallopeptidase</fullName>
    </submittedName>
</protein>
<name>A0A9X2RGU6_9PROT</name>
<evidence type="ECO:0000313" key="3">
    <source>
        <dbReference type="Proteomes" id="UP001142610"/>
    </source>
</evidence>
<reference evidence="2" key="1">
    <citation type="submission" date="2022-07" db="EMBL/GenBank/DDBJ databases">
        <title>Parvularcula maris sp. nov., an algicidal bacterium isolated from seawater.</title>
        <authorList>
            <person name="Li F."/>
        </authorList>
    </citation>
    <scope>NUCLEOTIDE SEQUENCE</scope>
    <source>
        <strain evidence="2">BGMRC 0090</strain>
    </source>
</reference>
<dbReference type="PANTHER" id="PTHR30399">
    <property type="entry name" value="UNCHARACTERIZED PROTEIN YGJP"/>
    <property type="match status" value="1"/>
</dbReference>
<accession>A0A9X2RGU6</accession>
<feature type="domain" description="YgjP-like metallopeptidase" evidence="1">
    <location>
        <begin position="9"/>
        <end position="204"/>
    </location>
</feature>
<dbReference type="RefSeq" id="WP_256618065.1">
    <property type="nucleotide sequence ID" value="NZ_JANIBC010000001.1"/>
</dbReference>
<dbReference type="Gene3D" id="3.30.2010.10">
    <property type="entry name" value="Metalloproteases ('zincins'), catalytic domain"/>
    <property type="match status" value="1"/>
</dbReference>
<keyword evidence="3" id="KW-1185">Reference proteome</keyword>
<dbReference type="InterPro" id="IPR002725">
    <property type="entry name" value="YgjP-like_metallopeptidase"/>
</dbReference>
<dbReference type="InterPro" id="IPR053136">
    <property type="entry name" value="UTP_pyrophosphatase-like"/>
</dbReference>
<evidence type="ECO:0000313" key="2">
    <source>
        <dbReference type="EMBL" id="MCQ8184260.1"/>
    </source>
</evidence>
<dbReference type="AlphaFoldDB" id="A0A9X2RGU6"/>
<proteinExistence type="predicted"/>
<dbReference type="CDD" id="cd07344">
    <property type="entry name" value="M48_yhfN_like"/>
    <property type="match status" value="1"/>
</dbReference>
<comment type="caution">
    <text evidence="2">The sequence shown here is derived from an EMBL/GenBank/DDBJ whole genome shotgun (WGS) entry which is preliminary data.</text>
</comment>
<gene>
    <name evidence="2" type="ORF">NOG11_02565</name>
</gene>
<dbReference type="Proteomes" id="UP001142610">
    <property type="component" value="Unassembled WGS sequence"/>
</dbReference>
<dbReference type="Pfam" id="PF01863">
    <property type="entry name" value="YgjP-like"/>
    <property type="match status" value="1"/>
</dbReference>
<sequence length="217" mass="24534">MIRRHRQARRFILRVSGETIKLTIPTRGSARRALLWAQTKADFVEAELARAPFPKPFEAGASYPVLGQERRFVVGGRGLAEVLGGEVRAPLRAAQDPGPSFERAIRHAVKQAVLEDLTAFWSQLGVAPGRLTIRGMKGRWGSCGPQGQTSINWRLAFAPREVLRYVAAHEAAHRIEANHSARFWQVCERLDPDYAELDRWLTEHGRELFAYGRTTRR</sequence>
<dbReference type="PANTHER" id="PTHR30399:SF1">
    <property type="entry name" value="UTP PYROPHOSPHATASE"/>
    <property type="match status" value="1"/>
</dbReference>
<evidence type="ECO:0000259" key="1">
    <source>
        <dbReference type="Pfam" id="PF01863"/>
    </source>
</evidence>
<dbReference type="EMBL" id="JANIBC010000001">
    <property type="protein sequence ID" value="MCQ8184260.1"/>
    <property type="molecule type" value="Genomic_DNA"/>
</dbReference>
<organism evidence="2 3">
    <name type="scientific">Parvularcula maris</name>
    <dbReference type="NCBI Taxonomy" id="2965077"/>
    <lineage>
        <taxon>Bacteria</taxon>
        <taxon>Pseudomonadati</taxon>
        <taxon>Pseudomonadota</taxon>
        <taxon>Alphaproteobacteria</taxon>
        <taxon>Parvularculales</taxon>
        <taxon>Parvularculaceae</taxon>
        <taxon>Parvularcula</taxon>
    </lineage>
</organism>